<comment type="caution">
    <text evidence="21">The sequence shown here is derived from an EMBL/GenBank/DDBJ whole genome shotgun (WGS) entry which is preliminary data.</text>
</comment>
<dbReference type="PANTHER" id="PTHR21257:SF38">
    <property type="entry name" value="7-DEHYDROCHOLESTEROL REDUCTASE"/>
    <property type="match status" value="1"/>
</dbReference>
<evidence type="ECO:0000256" key="3">
    <source>
        <dbReference type="ARBA" id="ARBA00022516"/>
    </source>
</evidence>
<dbReference type="PANTHER" id="PTHR21257">
    <property type="entry name" value="DELTA(14)-STEROL REDUCTASE"/>
    <property type="match status" value="1"/>
</dbReference>
<evidence type="ECO:0000256" key="5">
    <source>
        <dbReference type="ARBA" id="ARBA00022692"/>
    </source>
</evidence>
<evidence type="ECO:0000256" key="10">
    <source>
        <dbReference type="ARBA" id="ARBA00022989"/>
    </source>
</evidence>
<keyword evidence="8" id="KW-0521">NADP</keyword>
<evidence type="ECO:0000256" key="19">
    <source>
        <dbReference type="ARBA" id="ARBA00042688"/>
    </source>
</evidence>
<dbReference type="InterPro" id="IPR018083">
    <property type="entry name" value="Sterol_reductase_CS"/>
</dbReference>
<feature type="transmembrane region" description="Helical" evidence="20">
    <location>
        <begin position="43"/>
        <end position="67"/>
    </location>
</feature>
<keyword evidence="14 20" id="KW-0472">Membrane</keyword>
<evidence type="ECO:0000256" key="11">
    <source>
        <dbReference type="ARBA" id="ARBA00023002"/>
    </source>
</evidence>
<keyword evidence="13" id="KW-0443">Lipid metabolism</keyword>
<evidence type="ECO:0000313" key="22">
    <source>
        <dbReference type="Proteomes" id="UP001054902"/>
    </source>
</evidence>
<evidence type="ECO:0000256" key="7">
    <source>
        <dbReference type="ARBA" id="ARBA00022824"/>
    </source>
</evidence>
<proteinExistence type="inferred from homology"/>
<dbReference type="FunFam" id="1.20.120.1630:FF:000006">
    <property type="entry name" value="Putative 7-dehydrocholesterol reductase"/>
    <property type="match status" value="1"/>
</dbReference>
<comment type="subcellular location">
    <subcellularLocation>
        <location evidence="1">Endoplasmic reticulum membrane</location>
        <topology evidence="1">Multi-pass membrane protein</topology>
    </subcellularLocation>
</comment>
<evidence type="ECO:0000313" key="21">
    <source>
        <dbReference type="EMBL" id="GFH47383.1"/>
    </source>
</evidence>
<evidence type="ECO:0000256" key="2">
    <source>
        <dbReference type="ARBA" id="ARBA00005402"/>
    </source>
</evidence>
<feature type="transmembrane region" description="Helical" evidence="20">
    <location>
        <begin position="280"/>
        <end position="298"/>
    </location>
</feature>
<protein>
    <recommendedName>
        <fullName evidence="18">7-dehydrocholesterol reductase</fullName>
        <ecNumber evidence="17">1.3.1.21</ecNumber>
    </recommendedName>
    <alternativeName>
        <fullName evidence="19">Sterol Delta(7)-reductase</fullName>
    </alternativeName>
</protein>
<dbReference type="AlphaFoldDB" id="A0AAD3CKS9"/>
<evidence type="ECO:0000256" key="18">
    <source>
        <dbReference type="ARBA" id="ARBA00039984"/>
    </source>
</evidence>
<evidence type="ECO:0000256" key="1">
    <source>
        <dbReference type="ARBA" id="ARBA00004477"/>
    </source>
</evidence>
<sequence length="454" mass="51998">MSAVKQEEKELEKRQSGDWSGGKGILPARETLGPLFLMATTPAFSIVFFHVCAFMDGNFLAFAKLCLENGLFSTIYNIWPSATDPQAVKMIAAFGIFELILQKYMPGKEFKATVTPKGNVPIYKANGMQSYIFTLSTLISLAYFDVIRPALVYDKFGEILSSMNAFAFAFCTMLLIKGHVAPTNSDSGTNGNMVIDFYWGMELHPRILGWDVKMWTNCRMGMMFWAVGILCFAHKNMELNDGVLQIGMAVNVTLQLIYISKFFFWEMGYMCSMDIQHDRAGYYICWGCLVWVPSVYTSHSFYLAGNAPEISVLTAACIFIFGFFMIWINYDSDNQRYIFRQTHGECLIWGKKPRKIVAEYTTDSGETKKSLLLLDGWWKVSRHFHYMPEILSSLCWGLPALNSGLVGPYFYTFFLTILLIDRAFRDDDRCRKKYGPYWEKYCSEVPYMIVPFII</sequence>
<evidence type="ECO:0000256" key="12">
    <source>
        <dbReference type="ARBA" id="ARBA00023011"/>
    </source>
</evidence>
<evidence type="ECO:0000256" key="20">
    <source>
        <dbReference type="SAM" id="Phobius"/>
    </source>
</evidence>
<name>A0AAD3CKS9_9STRA</name>
<organism evidence="21 22">
    <name type="scientific">Chaetoceros tenuissimus</name>
    <dbReference type="NCBI Taxonomy" id="426638"/>
    <lineage>
        <taxon>Eukaryota</taxon>
        <taxon>Sar</taxon>
        <taxon>Stramenopiles</taxon>
        <taxon>Ochrophyta</taxon>
        <taxon>Bacillariophyta</taxon>
        <taxon>Coscinodiscophyceae</taxon>
        <taxon>Chaetocerotophycidae</taxon>
        <taxon>Chaetocerotales</taxon>
        <taxon>Chaetocerotaceae</taxon>
        <taxon>Chaetoceros</taxon>
    </lineage>
</organism>
<keyword evidence="7" id="KW-0256">Endoplasmic reticulum</keyword>
<evidence type="ECO:0000256" key="15">
    <source>
        <dbReference type="ARBA" id="ARBA00023166"/>
    </source>
</evidence>
<feature type="transmembrane region" description="Helical" evidence="20">
    <location>
        <begin position="156"/>
        <end position="176"/>
    </location>
</feature>
<evidence type="ECO:0000256" key="17">
    <source>
        <dbReference type="ARBA" id="ARBA00038851"/>
    </source>
</evidence>
<dbReference type="PROSITE" id="PS01018">
    <property type="entry name" value="STEROL_REDUCT_2"/>
    <property type="match status" value="1"/>
</dbReference>
<evidence type="ECO:0000256" key="14">
    <source>
        <dbReference type="ARBA" id="ARBA00023136"/>
    </source>
</evidence>
<keyword evidence="22" id="KW-1185">Reference proteome</keyword>
<feature type="transmembrane region" description="Helical" evidence="20">
    <location>
        <begin position="242"/>
        <end position="260"/>
    </location>
</feature>
<keyword evidence="4" id="KW-0153">Cholesterol metabolism</keyword>
<keyword evidence="9" id="KW-0752">Steroid biosynthesis</keyword>
<dbReference type="Gene3D" id="1.20.120.1630">
    <property type="match status" value="1"/>
</dbReference>
<dbReference type="Proteomes" id="UP001054902">
    <property type="component" value="Unassembled WGS sequence"/>
</dbReference>
<dbReference type="EC" id="1.3.1.21" evidence="17"/>
<dbReference type="InterPro" id="IPR001171">
    <property type="entry name" value="ERG24_DHCR-like"/>
</dbReference>
<dbReference type="GO" id="GO:0005789">
    <property type="term" value="C:endoplasmic reticulum membrane"/>
    <property type="evidence" value="ECO:0007669"/>
    <property type="project" value="UniProtKB-SubCell"/>
</dbReference>
<accession>A0AAD3CKS9</accession>
<keyword evidence="10 20" id="KW-1133">Transmembrane helix</keyword>
<gene>
    <name evidence="21" type="ORF">CTEN210_03858</name>
</gene>
<keyword evidence="12" id="KW-0756">Sterol biosynthesis</keyword>
<keyword evidence="5 20" id="KW-0812">Transmembrane</keyword>
<reference evidence="21 22" key="1">
    <citation type="journal article" date="2021" name="Sci. Rep.">
        <title>The genome of the diatom Chaetoceros tenuissimus carries an ancient integrated fragment of an extant virus.</title>
        <authorList>
            <person name="Hongo Y."/>
            <person name="Kimura K."/>
            <person name="Takaki Y."/>
            <person name="Yoshida Y."/>
            <person name="Baba S."/>
            <person name="Kobayashi G."/>
            <person name="Nagasaki K."/>
            <person name="Hano T."/>
            <person name="Tomaru Y."/>
        </authorList>
    </citation>
    <scope>NUCLEOTIDE SEQUENCE [LARGE SCALE GENOMIC DNA]</scope>
    <source>
        <strain evidence="21 22">NIES-3715</strain>
    </source>
</reference>
<keyword evidence="16" id="KW-0753">Steroid metabolism</keyword>
<dbReference type="GO" id="GO:0006695">
    <property type="term" value="P:cholesterol biosynthetic process"/>
    <property type="evidence" value="ECO:0007669"/>
    <property type="project" value="UniProtKB-KW"/>
</dbReference>
<evidence type="ECO:0000256" key="9">
    <source>
        <dbReference type="ARBA" id="ARBA00022955"/>
    </source>
</evidence>
<evidence type="ECO:0000256" key="13">
    <source>
        <dbReference type="ARBA" id="ARBA00023098"/>
    </source>
</evidence>
<keyword evidence="11" id="KW-0560">Oxidoreductase</keyword>
<evidence type="ECO:0000256" key="4">
    <source>
        <dbReference type="ARBA" id="ARBA00022548"/>
    </source>
</evidence>
<dbReference type="EMBL" id="BLLK01000023">
    <property type="protein sequence ID" value="GFH47383.1"/>
    <property type="molecule type" value="Genomic_DNA"/>
</dbReference>
<dbReference type="GO" id="GO:0047598">
    <property type="term" value="F:7-dehydrocholesterol reductase activity"/>
    <property type="evidence" value="ECO:0007669"/>
    <property type="project" value="UniProtKB-EC"/>
</dbReference>
<keyword evidence="6" id="KW-0152">Cholesterol biosynthesis</keyword>
<dbReference type="Pfam" id="PF01222">
    <property type="entry name" value="ERG4_ERG24"/>
    <property type="match status" value="1"/>
</dbReference>
<feature type="transmembrane region" description="Helical" evidence="20">
    <location>
        <begin position="125"/>
        <end position="144"/>
    </location>
</feature>
<evidence type="ECO:0000256" key="6">
    <source>
        <dbReference type="ARBA" id="ARBA00022778"/>
    </source>
</evidence>
<dbReference type="GO" id="GO:0016132">
    <property type="term" value="P:brassinosteroid biosynthetic process"/>
    <property type="evidence" value="ECO:0007669"/>
    <property type="project" value="TreeGrafter"/>
</dbReference>
<evidence type="ECO:0000256" key="8">
    <source>
        <dbReference type="ARBA" id="ARBA00022857"/>
    </source>
</evidence>
<evidence type="ECO:0000256" key="16">
    <source>
        <dbReference type="ARBA" id="ARBA00023221"/>
    </source>
</evidence>
<feature type="transmembrane region" description="Helical" evidence="20">
    <location>
        <begin position="310"/>
        <end position="330"/>
    </location>
</feature>
<keyword evidence="3" id="KW-0444">Lipid biosynthesis</keyword>
<keyword evidence="15" id="KW-1207">Sterol metabolism</keyword>
<comment type="similarity">
    <text evidence="2">Belongs to the ERG4/ERG24 family.</text>
</comment>